<dbReference type="EMBL" id="JAOQIO010000113">
    <property type="protein sequence ID" value="MCU6797157.1"/>
    <property type="molecule type" value="Genomic_DNA"/>
</dbReference>
<keyword evidence="3" id="KW-0694">RNA-binding</keyword>
<evidence type="ECO:0000256" key="4">
    <source>
        <dbReference type="RuleBase" id="RU003887"/>
    </source>
</evidence>
<dbReference type="PROSITE" id="PS01149">
    <property type="entry name" value="PSI_RSU"/>
    <property type="match status" value="1"/>
</dbReference>
<evidence type="ECO:0000259" key="5">
    <source>
        <dbReference type="SMART" id="SM00363"/>
    </source>
</evidence>
<dbReference type="InterPro" id="IPR042092">
    <property type="entry name" value="PsdUridine_s_RsuA/RluB/E/F_cat"/>
</dbReference>
<reference evidence="6 7" key="1">
    <citation type="submission" date="2022-09" db="EMBL/GenBank/DDBJ databases">
        <authorList>
            <person name="Han X.L."/>
            <person name="Wang Q."/>
            <person name="Lu T."/>
        </authorList>
    </citation>
    <scope>NUCLEOTIDE SEQUENCE [LARGE SCALE GENOMIC DNA]</scope>
    <source>
        <strain evidence="6 7">WQ 127069</strain>
    </source>
</reference>
<dbReference type="RefSeq" id="WP_076237975.1">
    <property type="nucleotide sequence ID" value="NZ_JAOQIO010000113.1"/>
</dbReference>
<organism evidence="6 7">
    <name type="scientific">Paenibacillus baimaensis</name>
    <dbReference type="NCBI Taxonomy" id="2982185"/>
    <lineage>
        <taxon>Bacteria</taxon>
        <taxon>Bacillati</taxon>
        <taxon>Bacillota</taxon>
        <taxon>Bacilli</taxon>
        <taxon>Bacillales</taxon>
        <taxon>Paenibacillaceae</taxon>
        <taxon>Paenibacillus</taxon>
    </lineage>
</organism>
<accession>A0ABT2UTK3</accession>
<feature type="domain" description="RNA-binding S4" evidence="5">
    <location>
        <begin position="1"/>
        <end position="59"/>
    </location>
</feature>
<evidence type="ECO:0000256" key="2">
    <source>
        <dbReference type="ARBA" id="ARBA00023235"/>
    </source>
</evidence>
<dbReference type="Pfam" id="PF01479">
    <property type="entry name" value="S4"/>
    <property type="match status" value="1"/>
</dbReference>
<evidence type="ECO:0000313" key="7">
    <source>
        <dbReference type="Proteomes" id="UP001652445"/>
    </source>
</evidence>
<dbReference type="NCBIfam" id="TIGR00093">
    <property type="entry name" value="pseudouridine synthase"/>
    <property type="match status" value="1"/>
</dbReference>
<dbReference type="SMART" id="SM00363">
    <property type="entry name" value="S4"/>
    <property type="match status" value="1"/>
</dbReference>
<dbReference type="InterPro" id="IPR018496">
    <property type="entry name" value="PsdUridine_synth_RsuA/RluB_CS"/>
</dbReference>
<dbReference type="InterPro" id="IPR020094">
    <property type="entry name" value="TruA/RsuA/RluB/E/F_N"/>
</dbReference>
<protein>
    <recommendedName>
        <fullName evidence="4">Pseudouridine synthase</fullName>
        <ecNumber evidence="4">5.4.99.-</ecNumber>
    </recommendedName>
</protein>
<keyword evidence="2 4" id="KW-0413">Isomerase</keyword>
<dbReference type="GO" id="GO:0160138">
    <property type="term" value="F:23S rRNA pseudouridine(2604) synthase activity"/>
    <property type="evidence" value="ECO:0007669"/>
    <property type="project" value="UniProtKB-EC"/>
</dbReference>
<dbReference type="InterPro" id="IPR036986">
    <property type="entry name" value="S4_RNA-bd_sf"/>
</dbReference>
<keyword evidence="7" id="KW-1185">Reference proteome</keyword>
<dbReference type="InterPro" id="IPR000748">
    <property type="entry name" value="PsdUridine_synth_RsuA/RluB/E/F"/>
</dbReference>
<dbReference type="EC" id="5.4.99.-" evidence="4"/>
<evidence type="ECO:0000256" key="3">
    <source>
        <dbReference type="PROSITE-ProRule" id="PRU00182"/>
    </source>
</evidence>
<dbReference type="InterPro" id="IPR002942">
    <property type="entry name" value="S4_RNA-bd"/>
</dbReference>
<dbReference type="SUPFAM" id="SSF55120">
    <property type="entry name" value="Pseudouridine synthase"/>
    <property type="match status" value="1"/>
</dbReference>
<evidence type="ECO:0000256" key="1">
    <source>
        <dbReference type="ARBA" id="ARBA00008348"/>
    </source>
</evidence>
<comment type="similarity">
    <text evidence="1 4">Belongs to the pseudouridine synthase RsuA family.</text>
</comment>
<dbReference type="InterPro" id="IPR050343">
    <property type="entry name" value="RsuA_PseudoU_synthase"/>
</dbReference>
<dbReference type="Gene3D" id="3.30.70.580">
    <property type="entry name" value="Pseudouridine synthase I, catalytic domain, N-terminal subdomain"/>
    <property type="match status" value="1"/>
</dbReference>
<dbReference type="Proteomes" id="UP001652445">
    <property type="component" value="Unassembled WGS sequence"/>
</dbReference>
<dbReference type="NCBIfam" id="NF007784">
    <property type="entry name" value="PRK10475.1"/>
    <property type="match status" value="1"/>
</dbReference>
<dbReference type="CDD" id="cd00165">
    <property type="entry name" value="S4"/>
    <property type="match status" value="1"/>
</dbReference>
<dbReference type="SUPFAM" id="SSF55174">
    <property type="entry name" value="Alpha-L RNA-binding motif"/>
    <property type="match status" value="1"/>
</dbReference>
<dbReference type="Gene3D" id="3.10.290.10">
    <property type="entry name" value="RNA-binding S4 domain"/>
    <property type="match status" value="1"/>
</dbReference>
<dbReference type="InterPro" id="IPR020103">
    <property type="entry name" value="PsdUridine_synth_cat_dom_sf"/>
</dbReference>
<dbReference type="InterPro" id="IPR006145">
    <property type="entry name" value="PsdUridine_synth_RsuA/RluA"/>
</dbReference>
<evidence type="ECO:0000313" key="6">
    <source>
        <dbReference type="EMBL" id="MCU6797157.1"/>
    </source>
</evidence>
<dbReference type="CDD" id="cd02554">
    <property type="entry name" value="PseudoU_synth_RluF"/>
    <property type="match status" value="1"/>
</dbReference>
<gene>
    <name evidence="6" type="primary">rluF</name>
    <name evidence="6" type="ORF">OB236_34010</name>
</gene>
<name>A0ABT2UTK3_9BACL</name>
<dbReference type="PANTHER" id="PTHR47683">
    <property type="entry name" value="PSEUDOURIDINE SYNTHASE FAMILY PROTEIN-RELATED"/>
    <property type="match status" value="1"/>
</dbReference>
<dbReference type="Gene3D" id="3.30.70.1560">
    <property type="entry name" value="Alpha-L RNA-binding motif"/>
    <property type="match status" value="1"/>
</dbReference>
<proteinExistence type="inferred from homology"/>
<comment type="caution">
    <text evidence="6">The sequence shown here is derived from an EMBL/GenBank/DDBJ whole genome shotgun (WGS) entry which is preliminary data.</text>
</comment>
<sequence>MRINKFISETGFCSRRAVDKLVEEQRVTINGKLAELGSQVQDGDQVCVDGRPVLAKKPPVYIALNKPVGITCTTELHIKGNIVDFVGHPERIFPIGRLDKDSEGLILLTNDGDIVNKILRAENDHEKEYIVTVDKPISSMFLQGMAGGVRILGTMTNPCTIDQLDTRTFKIILKQGLNRQIRRMCSALGYEVRKLKRVRIMNILLEGIGVGQWRDLTNQEMDELLQRIAYDRK</sequence>
<dbReference type="PROSITE" id="PS50889">
    <property type="entry name" value="S4"/>
    <property type="match status" value="1"/>
</dbReference>
<dbReference type="PANTHER" id="PTHR47683:SF2">
    <property type="entry name" value="RNA-BINDING S4 DOMAIN-CONTAINING PROTEIN"/>
    <property type="match status" value="1"/>
</dbReference>
<dbReference type="Pfam" id="PF00849">
    <property type="entry name" value="PseudoU_synth_2"/>
    <property type="match status" value="1"/>
</dbReference>